<sequence precursor="true">MKVDNTVPIYASDNSYASDKSYVGDVHGRTSKTGHFSLIATVSSIPIRLTASRRRSVLRGVVAYGLPLNDFMQVDAEDGLNSKGVAISENCRKQSVFLLQLKDHSRD</sequence>
<gene>
    <name evidence="1" type="ORF">Pla100_04420</name>
</gene>
<dbReference type="RefSeq" id="WP_146576014.1">
    <property type="nucleotide sequence ID" value="NZ_SJPM01000001.1"/>
</dbReference>
<accession>A0A5C6AU47</accession>
<name>A0A5C6AU47_9BACT</name>
<proteinExistence type="predicted"/>
<organism evidence="1 2">
    <name type="scientific">Neorhodopirellula pilleata</name>
    <dbReference type="NCBI Taxonomy" id="2714738"/>
    <lineage>
        <taxon>Bacteria</taxon>
        <taxon>Pseudomonadati</taxon>
        <taxon>Planctomycetota</taxon>
        <taxon>Planctomycetia</taxon>
        <taxon>Pirellulales</taxon>
        <taxon>Pirellulaceae</taxon>
        <taxon>Neorhodopirellula</taxon>
    </lineage>
</organism>
<reference evidence="1 2" key="1">
    <citation type="submission" date="2019-02" db="EMBL/GenBank/DDBJ databases">
        <title>Deep-cultivation of Planctomycetes and their phenomic and genomic characterization uncovers novel biology.</title>
        <authorList>
            <person name="Wiegand S."/>
            <person name="Jogler M."/>
            <person name="Boedeker C."/>
            <person name="Pinto D."/>
            <person name="Vollmers J."/>
            <person name="Rivas-Marin E."/>
            <person name="Kohn T."/>
            <person name="Peeters S.H."/>
            <person name="Heuer A."/>
            <person name="Rast P."/>
            <person name="Oberbeckmann S."/>
            <person name="Bunk B."/>
            <person name="Jeske O."/>
            <person name="Meyerdierks A."/>
            <person name="Storesund J.E."/>
            <person name="Kallscheuer N."/>
            <person name="Luecker S."/>
            <person name="Lage O.M."/>
            <person name="Pohl T."/>
            <person name="Merkel B.J."/>
            <person name="Hornburger P."/>
            <person name="Mueller R.-W."/>
            <person name="Bruemmer F."/>
            <person name="Labrenz M."/>
            <person name="Spormann A.M."/>
            <person name="Op Den Camp H."/>
            <person name="Overmann J."/>
            <person name="Amann R."/>
            <person name="Jetten M.S.M."/>
            <person name="Mascher T."/>
            <person name="Medema M.H."/>
            <person name="Devos D.P."/>
            <person name="Kaster A.-K."/>
            <person name="Ovreas L."/>
            <person name="Rohde M."/>
            <person name="Galperin M.Y."/>
            <person name="Jogler C."/>
        </authorList>
    </citation>
    <scope>NUCLEOTIDE SEQUENCE [LARGE SCALE GENOMIC DNA]</scope>
    <source>
        <strain evidence="1 2">Pla100</strain>
    </source>
</reference>
<dbReference type="EMBL" id="SJPM01000001">
    <property type="protein sequence ID" value="TWU03515.1"/>
    <property type="molecule type" value="Genomic_DNA"/>
</dbReference>
<protein>
    <submittedName>
        <fullName evidence="1">Uncharacterized protein</fullName>
    </submittedName>
</protein>
<dbReference type="AlphaFoldDB" id="A0A5C6AU47"/>
<keyword evidence="2" id="KW-1185">Reference proteome</keyword>
<evidence type="ECO:0000313" key="1">
    <source>
        <dbReference type="EMBL" id="TWU03515.1"/>
    </source>
</evidence>
<comment type="caution">
    <text evidence="1">The sequence shown here is derived from an EMBL/GenBank/DDBJ whole genome shotgun (WGS) entry which is preliminary data.</text>
</comment>
<dbReference type="Proteomes" id="UP000316213">
    <property type="component" value="Unassembled WGS sequence"/>
</dbReference>
<evidence type="ECO:0000313" key="2">
    <source>
        <dbReference type="Proteomes" id="UP000316213"/>
    </source>
</evidence>